<dbReference type="SUPFAM" id="SSF54368">
    <property type="entry name" value="Glutamine synthetase, N-terminal domain"/>
    <property type="match status" value="1"/>
</dbReference>
<dbReference type="InterPro" id="IPR008147">
    <property type="entry name" value="Gln_synt_N"/>
</dbReference>
<comment type="caution">
    <text evidence="10">The sequence shown here is derived from an EMBL/GenBank/DDBJ whole genome shotgun (WGS) entry which is preliminary data.</text>
</comment>
<proteinExistence type="inferred from homology"/>
<evidence type="ECO:0000256" key="1">
    <source>
        <dbReference type="ARBA" id="ARBA00001946"/>
    </source>
</evidence>
<feature type="domain" description="GS beta-grasp" evidence="8">
    <location>
        <begin position="33"/>
        <end position="116"/>
    </location>
</feature>
<name>A0A158BTM0_9BURK</name>
<accession>A0A158BTM0</accession>
<sequence>MNTMDSKQLMSNALGTVPRFESADEAETWLANQGIKYVLAQFVDIHGVAKAKSVPAAHLKSILTAGAGFAGFAIWGVGIEPNGPDFMAVGDLSTLSPMPWQSGLARIACDGHVDGEPWTYDSRVTLRKQVARMTERGWTLFTGLEPEFSLLRRSATGQLEPCDPSDTLAKPCYDYKGLSRTRVFLERLTEAMREVGIDVYQIDHEDANGQFEINYTYTDCLKSCDHYVFFKMAASEIANELGMICSFMAKPFANRPGNGMHMHMSIGDGKSNLFSDKSDPKGMGLSKLGYQFTSGLLAHAPALAALCNPTVNSYKRLVVGRSLTGATWAPAYISYGDNNRSTMVRMPGERIELRLPDGSCNPYLATAAVIAAGLDGIDRELPLGPPANENLYEWTPAKLKEHGIGVLPQNLEQALDALEADHLICEALGPVAQEFLKLKRMEWLEYMRHVSDWELKSYLEFF</sequence>
<dbReference type="PROSITE" id="PS00181">
    <property type="entry name" value="GLNA_ATP"/>
    <property type="match status" value="1"/>
</dbReference>
<dbReference type="GO" id="GO:0004356">
    <property type="term" value="F:glutamine synthetase activity"/>
    <property type="evidence" value="ECO:0007669"/>
    <property type="project" value="InterPro"/>
</dbReference>
<evidence type="ECO:0000256" key="4">
    <source>
        <dbReference type="ARBA" id="ARBA00022840"/>
    </source>
</evidence>
<evidence type="ECO:0000313" key="11">
    <source>
        <dbReference type="Proteomes" id="UP000054911"/>
    </source>
</evidence>
<evidence type="ECO:0000256" key="6">
    <source>
        <dbReference type="PROSITE-ProRule" id="PRU01330"/>
    </source>
</evidence>
<evidence type="ECO:0000256" key="7">
    <source>
        <dbReference type="RuleBase" id="RU000384"/>
    </source>
</evidence>
<comment type="cofactor">
    <cofactor evidence="1">
        <name>Mg(2+)</name>
        <dbReference type="ChEBI" id="CHEBI:18420"/>
    </cofactor>
</comment>
<dbReference type="InterPro" id="IPR027303">
    <property type="entry name" value="Gln_synth_gly_rich_site"/>
</dbReference>
<dbReference type="Pfam" id="PF00120">
    <property type="entry name" value="Gln-synt_C"/>
    <property type="match status" value="1"/>
</dbReference>
<dbReference type="STRING" id="1777141.AWB80_04037"/>
<evidence type="ECO:0000259" key="8">
    <source>
        <dbReference type="PROSITE" id="PS51986"/>
    </source>
</evidence>
<keyword evidence="4" id="KW-0067">ATP-binding</keyword>
<keyword evidence="2 10" id="KW-0436">Ligase</keyword>
<evidence type="ECO:0000256" key="3">
    <source>
        <dbReference type="ARBA" id="ARBA00022741"/>
    </source>
</evidence>
<gene>
    <name evidence="10" type="ORF">AWB80_04037</name>
</gene>
<keyword evidence="3" id="KW-0547">Nucleotide-binding</keyword>
<dbReference type="PROSITE" id="PS51986">
    <property type="entry name" value="GS_BETA_GRASP"/>
    <property type="match status" value="1"/>
</dbReference>
<feature type="domain" description="GS catalytic" evidence="9">
    <location>
        <begin position="122"/>
        <end position="462"/>
    </location>
</feature>
<dbReference type="Proteomes" id="UP000054911">
    <property type="component" value="Unassembled WGS sequence"/>
</dbReference>
<dbReference type="Gene3D" id="3.30.590.10">
    <property type="entry name" value="Glutamine synthetase/guanido kinase, catalytic domain"/>
    <property type="match status" value="1"/>
</dbReference>
<dbReference type="PROSITE" id="PS51987">
    <property type="entry name" value="GS_CATALYTIC"/>
    <property type="match status" value="1"/>
</dbReference>
<dbReference type="NCBIfam" id="TIGR03105">
    <property type="entry name" value="gln_synth_III"/>
    <property type="match status" value="1"/>
</dbReference>
<dbReference type="InterPro" id="IPR008146">
    <property type="entry name" value="Gln_synth_cat_dom"/>
</dbReference>
<dbReference type="InterPro" id="IPR036651">
    <property type="entry name" value="Gln_synt_N_sf"/>
</dbReference>
<keyword evidence="5" id="KW-0460">Magnesium</keyword>
<dbReference type="RefSeq" id="WP_087131433.1">
    <property type="nucleotide sequence ID" value="NZ_FCOE02000013.1"/>
</dbReference>
<evidence type="ECO:0000313" key="10">
    <source>
        <dbReference type="EMBL" id="SAK73046.1"/>
    </source>
</evidence>
<dbReference type="GO" id="GO:0005524">
    <property type="term" value="F:ATP binding"/>
    <property type="evidence" value="ECO:0007669"/>
    <property type="project" value="UniProtKB-KW"/>
</dbReference>
<reference evidence="10" key="1">
    <citation type="submission" date="2016-01" db="EMBL/GenBank/DDBJ databases">
        <authorList>
            <person name="Peeters C."/>
        </authorList>
    </citation>
    <scope>NUCLEOTIDE SEQUENCE [LARGE SCALE GENOMIC DNA]</scope>
    <source>
        <strain evidence="10">LMG 29323</strain>
    </source>
</reference>
<dbReference type="InterPro" id="IPR017536">
    <property type="entry name" value="Glutamine_synthetase_typeIII"/>
</dbReference>
<dbReference type="OrthoDB" id="9807095at2"/>
<keyword evidence="11" id="KW-1185">Reference proteome</keyword>
<dbReference type="InterPro" id="IPR014746">
    <property type="entry name" value="Gln_synth/guanido_kin_cat_dom"/>
</dbReference>
<evidence type="ECO:0000259" key="9">
    <source>
        <dbReference type="PROSITE" id="PS51987"/>
    </source>
</evidence>
<organism evidence="10 11">
    <name type="scientific">Caballeronia pedi</name>
    <dbReference type="NCBI Taxonomy" id="1777141"/>
    <lineage>
        <taxon>Bacteria</taxon>
        <taxon>Pseudomonadati</taxon>
        <taxon>Pseudomonadota</taxon>
        <taxon>Betaproteobacteria</taxon>
        <taxon>Burkholderiales</taxon>
        <taxon>Burkholderiaceae</taxon>
        <taxon>Caballeronia</taxon>
    </lineage>
</organism>
<dbReference type="EMBL" id="FCOE02000013">
    <property type="protein sequence ID" value="SAK73046.1"/>
    <property type="molecule type" value="Genomic_DNA"/>
</dbReference>
<evidence type="ECO:0000256" key="2">
    <source>
        <dbReference type="ARBA" id="ARBA00022598"/>
    </source>
</evidence>
<comment type="similarity">
    <text evidence="6 7">Belongs to the glutamine synthetase family.</text>
</comment>
<dbReference type="SMART" id="SM01230">
    <property type="entry name" value="Gln-synt_C"/>
    <property type="match status" value="1"/>
</dbReference>
<dbReference type="SUPFAM" id="SSF55931">
    <property type="entry name" value="Glutamine synthetase/guanido kinase"/>
    <property type="match status" value="1"/>
</dbReference>
<dbReference type="PANTHER" id="PTHR43785:SF14">
    <property type="entry name" value="GLUTAMINE SYNTHETASE"/>
    <property type="match status" value="1"/>
</dbReference>
<evidence type="ECO:0000256" key="5">
    <source>
        <dbReference type="ARBA" id="ARBA00022842"/>
    </source>
</evidence>
<dbReference type="GO" id="GO:0006542">
    <property type="term" value="P:glutamine biosynthetic process"/>
    <property type="evidence" value="ECO:0007669"/>
    <property type="project" value="InterPro"/>
</dbReference>
<dbReference type="Gene3D" id="3.10.20.70">
    <property type="entry name" value="Glutamine synthetase, N-terminal domain"/>
    <property type="match status" value="1"/>
</dbReference>
<dbReference type="PANTHER" id="PTHR43785">
    <property type="entry name" value="GAMMA-GLUTAMYLPUTRESCINE SYNTHETASE"/>
    <property type="match status" value="1"/>
</dbReference>
<protein>
    <submittedName>
        <fullName evidence="10">Glutamate--ammonia ligase</fullName>
    </submittedName>
</protein>
<dbReference type="AlphaFoldDB" id="A0A158BTM0"/>